<dbReference type="Proteomes" id="UP001314170">
    <property type="component" value="Unassembled WGS sequence"/>
</dbReference>
<feature type="compositionally biased region" description="Basic and acidic residues" evidence="1">
    <location>
        <begin position="125"/>
        <end position="141"/>
    </location>
</feature>
<dbReference type="AlphaFoldDB" id="A0AAV1RXP2"/>
<evidence type="ECO:0000256" key="1">
    <source>
        <dbReference type="SAM" id="MobiDB-lite"/>
    </source>
</evidence>
<feature type="compositionally biased region" description="Polar residues" evidence="1">
    <location>
        <begin position="221"/>
        <end position="237"/>
    </location>
</feature>
<feature type="region of interest" description="Disordered" evidence="1">
    <location>
        <begin position="206"/>
        <end position="237"/>
    </location>
</feature>
<comment type="caution">
    <text evidence="2">The sequence shown here is derived from an EMBL/GenBank/DDBJ whole genome shotgun (WGS) entry which is preliminary data.</text>
</comment>
<sequence>MTEENPNTCRDIITRKDPPNSQPSYVFSIRIPRLLAKTMQRRIDGCATEHNDDHTKAKKERVIKPKDLPETVGLFFSSVFGKKKSPKASSKVHKNGDGYQSDLAETDAVVYDGDQSLLEIEEEKEEKHEKPTMETRENKPGREADKYLKVSFPFLSFLSKYTSLNFFRDKINTGNGWNHTRCNSIAIRACNIADPAKTTDHTVIRRQETSHNLPSGVGRSDTLTGRQESGSNLPTNPSRILTTRLKLKTVSFVGKTTRSQIRGKSETVREESREECGEELCKKRILMGEKCKPLNLSGSLHYDKDGILMPEA</sequence>
<evidence type="ECO:0000313" key="2">
    <source>
        <dbReference type="EMBL" id="CAK7340600.1"/>
    </source>
</evidence>
<dbReference type="PANTHER" id="PTHR33237:SF31">
    <property type="entry name" value="F2P16.13 PROTEIN"/>
    <property type="match status" value="1"/>
</dbReference>
<reference evidence="2 3" key="1">
    <citation type="submission" date="2024-01" db="EMBL/GenBank/DDBJ databases">
        <authorList>
            <person name="Waweru B."/>
        </authorList>
    </citation>
    <scope>NUCLEOTIDE SEQUENCE [LARGE SCALE GENOMIC DNA]</scope>
</reference>
<evidence type="ECO:0000313" key="3">
    <source>
        <dbReference type="Proteomes" id="UP001314170"/>
    </source>
</evidence>
<feature type="region of interest" description="Disordered" evidence="1">
    <location>
        <begin position="1"/>
        <end position="25"/>
    </location>
</feature>
<keyword evidence="3" id="KW-1185">Reference proteome</keyword>
<proteinExistence type="predicted"/>
<feature type="region of interest" description="Disordered" evidence="1">
    <location>
        <begin position="122"/>
        <end position="141"/>
    </location>
</feature>
<dbReference type="PANTHER" id="PTHR33237">
    <property type="entry name" value="F2P16.13 PROTEIN-RELATED"/>
    <property type="match status" value="1"/>
</dbReference>
<organism evidence="2 3">
    <name type="scientific">Dovyalis caffra</name>
    <dbReference type="NCBI Taxonomy" id="77055"/>
    <lineage>
        <taxon>Eukaryota</taxon>
        <taxon>Viridiplantae</taxon>
        <taxon>Streptophyta</taxon>
        <taxon>Embryophyta</taxon>
        <taxon>Tracheophyta</taxon>
        <taxon>Spermatophyta</taxon>
        <taxon>Magnoliopsida</taxon>
        <taxon>eudicotyledons</taxon>
        <taxon>Gunneridae</taxon>
        <taxon>Pentapetalae</taxon>
        <taxon>rosids</taxon>
        <taxon>fabids</taxon>
        <taxon>Malpighiales</taxon>
        <taxon>Salicaceae</taxon>
        <taxon>Flacourtieae</taxon>
        <taxon>Dovyalis</taxon>
    </lineage>
</organism>
<gene>
    <name evidence="2" type="ORF">DCAF_LOCUS15685</name>
</gene>
<name>A0AAV1RXP2_9ROSI</name>
<accession>A0AAV1RXP2</accession>
<protein>
    <submittedName>
        <fullName evidence="2">Uncharacterized protein</fullName>
    </submittedName>
</protein>
<dbReference type="EMBL" id="CAWUPB010001160">
    <property type="protein sequence ID" value="CAK7340600.1"/>
    <property type="molecule type" value="Genomic_DNA"/>
</dbReference>